<reference evidence="4 5" key="1">
    <citation type="submission" date="2017-02" db="EMBL/GenBank/DDBJ databases">
        <title>The new phylogeny of genus Mycobacterium.</title>
        <authorList>
            <person name="Tortoli E."/>
            <person name="Trovato A."/>
            <person name="Cirillo D.M."/>
        </authorList>
    </citation>
    <scope>NUCLEOTIDE SEQUENCE [LARGE SCALE GENOMIC DNA]</scope>
    <source>
        <strain evidence="4 5">DSM 45578</strain>
    </source>
</reference>
<dbReference type="EMBL" id="MVHJ01000004">
    <property type="protein sequence ID" value="ORA06073.1"/>
    <property type="molecule type" value="Genomic_DNA"/>
</dbReference>
<feature type="signal peptide" evidence="2">
    <location>
        <begin position="1"/>
        <end position="27"/>
    </location>
</feature>
<dbReference type="GO" id="GO:0009252">
    <property type="term" value="P:peptidoglycan biosynthetic process"/>
    <property type="evidence" value="ECO:0007669"/>
    <property type="project" value="UniProtKB-KW"/>
</dbReference>
<dbReference type="Pfam" id="PF03734">
    <property type="entry name" value="YkuD"/>
    <property type="match status" value="1"/>
</dbReference>
<evidence type="ECO:0000259" key="3">
    <source>
        <dbReference type="PROSITE" id="PS52029"/>
    </source>
</evidence>
<keyword evidence="1" id="KW-0133">Cell shape</keyword>
<dbReference type="GO" id="GO:0071555">
    <property type="term" value="P:cell wall organization"/>
    <property type="evidence" value="ECO:0007669"/>
    <property type="project" value="UniProtKB-UniRule"/>
</dbReference>
<dbReference type="AlphaFoldDB" id="A0A1W9Z185"/>
<dbReference type="PANTHER" id="PTHR38589:SF1">
    <property type="entry name" value="BLR0621 PROTEIN"/>
    <property type="match status" value="1"/>
</dbReference>
<comment type="pathway">
    <text evidence="1">Cell wall biogenesis; peptidoglycan biosynthesis.</text>
</comment>
<dbReference type="InterPro" id="IPR005490">
    <property type="entry name" value="LD_TPept_cat_dom"/>
</dbReference>
<dbReference type="GO" id="GO:0008360">
    <property type="term" value="P:regulation of cell shape"/>
    <property type="evidence" value="ECO:0007669"/>
    <property type="project" value="UniProtKB-UniRule"/>
</dbReference>
<evidence type="ECO:0000313" key="5">
    <source>
        <dbReference type="Proteomes" id="UP000192366"/>
    </source>
</evidence>
<feature type="active site" description="Nucleophile" evidence="1">
    <location>
        <position position="195"/>
    </location>
</feature>
<feature type="chain" id="PRO_5012100165" description="L,D-TPase catalytic domain-containing protein" evidence="2">
    <location>
        <begin position="28"/>
        <end position="220"/>
    </location>
</feature>
<accession>A0A1W9Z185</accession>
<proteinExistence type="predicted"/>
<protein>
    <recommendedName>
        <fullName evidence="3">L,D-TPase catalytic domain-containing protein</fullName>
    </recommendedName>
</protein>
<evidence type="ECO:0000313" key="4">
    <source>
        <dbReference type="EMBL" id="ORA06073.1"/>
    </source>
</evidence>
<evidence type="ECO:0000256" key="2">
    <source>
        <dbReference type="SAM" id="SignalP"/>
    </source>
</evidence>
<comment type="caution">
    <text evidence="4">The sequence shown here is derived from an EMBL/GenBank/DDBJ whole genome shotgun (WGS) entry which is preliminary data.</text>
</comment>
<feature type="domain" description="L,D-TPase catalytic" evidence="3">
    <location>
        <begin position="45"/>
        <end position="219"/>
    </location>
</feature>
<feature type="active site" description="Proton donor/acceptor" evidence="1">
    <location>
        <position position="185"/>
    </location>
</feature>
<organism evidence="4 5">
    <name type="scientific">Mycolicibacterium bacteremicum</name>
    <name type="common">Mycobacterium bacteremicum</name>
    <dbReference type="NCBI Taxonomy" id="564198"/>
    <lineage>
        <taxon>Bacteria</taxon>
        <taxon>Bacillati</taxon>
        <taxon>Actinomycetota</taxon>
        <taxon>Actinomycetes</taxon>
        <taxon>Mycobacteriales</taxon>
        <taxon>Mycobacteriaceae</taxon>
        <taxon>Mycolicibacterium</taxon>
    </lineage>
</organism>
<dbReference type="RefSeq" id="WP_083056482.1">
    <property type="nucleotide sequence ID" value="NZ_JACKVM010000008.1"/>
</dbReference>
<dbReference type="STRING" id="564198.BST17_06995"/>
<dbReference type="PANTHER" id="PTHR38589">
    <property type="entry name" value="BLR0621 PROTEIN"/>
    <property type="match status" value="1"/>
</dbReference>
<keyword evidence="1" id="KW-0961">Cell wall biogenesis/degradation</keyword>
<keyword evidence="5" id="KW-1185">Reference proteome</keyword>
<evidence type="ECO:0000256" key="1">
    <source>
        <dbReference type="PROSITE-ProRule" id="PRU01373"/>
    </source>
</evidence>
<dbReference type="GO" id="GO:0016740">
    <property type="term" value="F:transferase activity"/>
    <property type="evidence" value="ECO:0007669"/>
    <property type="project" value="InterPro"/>
</dbReference>
<keyword evidence="2" id="KW-0732">Signal</keyword>
<dbReference type="PROSITE" id="PS52029">
    <property type="entry name" value="LD_TPASE"/>
    <property type="match status" value="1"/>
</dbReference>
<dbReference type="Proteomes" id="UP000192366">
    <property type="component" value="Unassembled WGS sequence"/>
</dbReference>
<keyword evidence="1" id="KW-0573">Peptidoglycan synthesis</keyword>
<name>A0A1W9Z185_MYCBA</name>
<gene>
    <name evidence="4" type="ORF">BST17_06995</name>
</gene>
<sequence length="220" mass="22899">MRRLLVLLGALWLALGTAAAVPGPAHAAETPWFVNSVGAATQVISVVGVGSSTAKMDVWERTTAGWQPVGVGIPAQIGSAGMAQDIHEGSMKTPMGIFTLDYAFGTEPNPGGGLPHVQVGPDHWWDGDVDSPTYNTMQVCKREECPFGIGGTGTENLQIPQYAHAVVMGVNKARVPGAGSAFFLHSTDGGPTAGCIAIDDAMLVKIIRWLRPGAVIAVSK</sequence>